<gene>
    <name evidence="1" type="ORF">HZS55_15030</name>
</gene>
<dbReference type="Pfam" id="PF19123">
    <property type="entry name" value="DUF5807"/>
    <property type="match status" value="1"/>
</dbReference>
<evidence type="ECO:0000313" key="2">
    <source>
        <dbReference type="Proteomes" id="UP000509667"/>
    </source>
</evidence>
<protein>
    <submittedName>
        <fullName evidence="1">Uncharacterized protein</fullName>
    </submittedName>
</protein>
<reference evidence="1 2" key="1">
    <citation type="submission" date="2020-07" db="EMBL/GenBank/DDBJ databases">
        <title>Halosimplex pelagicum sp. nov. and Halosimplex rubrum sp. nov., isolated from salted brown alga Laminaria, and emended description of the genus Halosimplex.</title>
        <authorList>
            <person name="Cui H."/>
        </authorList>
    </citation>
    <scope>NUCLEOTIDE SEQUENCE [LARGE SCALE GENOMIC DNA]</scope>
    <source>
        <strain evidence="1 2">R27</strain>
    </source>
</reference>
<dbReference type="GeneID" id="56079203"/>
<dbReference type="AlphaFoldDB" id="A0A7D5P6H5"/>
<dbReference type="Proteomes" id="UP000509667">
    <property type="component" value="Chromosome"/>
</dbReference>
<dbReference type="OrthoDB" id="300179at2157"/>
<evidence type="ECO:0000313" key="1">
    <source>
        <dbReference type="EMBL" id="QLH78522.1"/>
    </source>
</evidence>
<dbReference type="RefSeq" id="WP_179908403.1">
    <property type="nucleotide sequence ID" value="NZ_CP058910.1"/>
</dbReference>
<dbReference type="EMBL" id="CP058910">
    <property type="protein sequence ID" value="QLH78522.1"/>
    <property type="molecule type" value="Genomic_DNA"/>
</dbReference>
<dbReference type="InterPro" id="IPR043830">
    <property type="entry name" value="DUF5807"/>
</dbReference>
<sequence length="143" mass="15337">MSDREAFLAGDRPEDVFMYFADDAVSGVDALAGHGERVDDGVVLVVEGDSGRSAFQRATDTDPMAFAKQAMPNEGTVDADATGGVCPDIDDTEGPHDARFVFAFAEEQNEEVDGIYNEGDVIHAYVQCTCGTAYSEKWLAGEK</sequence>
<dbReference type="KEGG" id="hrr:HZS55_15030"/>
<accession>A0A7D5P6H5</accession>
<proteinExistence type="predicted"/>
<name>A0A7D5P6H5_9EURY</name>
<keyword evidence="2" id="KW-1185">Reference proteome</keyword>
<organism evidence="1 2">
    <name type="scientific">Halosimplex rubrum</name>
    <dbReference type="NCBI Taxonomy" id="869889"/>
    <lineage>
        <taxon>Archaea</taxon>
        <taxon>Methanobacteriati</taxon>
        <taxon>Methanobacteriota</taxon>
        <taxon>Stenosarchaea group</taxon>
        <taxon>Halobacteria</taxon>
        <taxon>Halobacteriales</taxon>
        <taxon>Haloarculaceae</taxon>
        <taxon>Halosimplex</taxon>
    </lineage>
</organism>